<organism evidence="2 3">
    <name type="scientific">Candidatus Scatavimonas merdigallinarum</name>
    <dbReference type="NCBI Taxonomy" id="2840914"/>
    <lineage>
        <taxon>Bacteria</taxon>
        <taxon>Bacillati</taxon>
        <taxon>Bacillota</taxon>
        <taxon>Clostridia</taxon>
        <taxon>Eubacteriales</taxon>
        <taxon>Oscillospiraceae</taxon>
        <taxon>Oscillospiraceae incertae sedis</taxon>
        <taxon>Candidatus Scatavimonas</taxon>
    </lineage>
</organism>
<comment type="caution">
    <text evidence="2">The sequence shown here is derived from an EMBL/GenBank/DDBJ whole genome shotgun (WGS) entry which is preliminary data.</text>
</comment>
<gene>
    <name evidence="2" type="ORF">IAD32_02510</name>
</gene>
<dbReference type="EMBL" id="DVFW01000016">
    <property type="protein sequence ID" value="HIQ80143.1"/>
    <property type="molecule type" value="Genomic_DNA"/>
</dbReference>
<proteinExistence type="predicted"/>
<evidence type="ECO:0000256" key="1">
    <source>
        <dbReference type="SAM" id="Phobius"/>
    </source>
</evidence>
<dbReference type="Proteomes" id="UP000886787">
    <property type="component" value="Unassembled WGS sequence"/>
</dbReference>
<sequence>MPTDFWIAVLALAGTLIGSGGGILAASRLTNYRIRQLEKRVEKHNSVVERTALLEKEINVANHRIKDLEEEMRKNEY</sequence>
<reference evidence="2" key="2">
    <citation type="journal article" date="2021" name="PeerJ">
        <title>Extensive microbial diversity within the chicken gut microbiome revealed by metagenomics and culture.</title>
        <authorList>
            <person name="Gilroy R."/>
            <person name="Ravi A."/>
            <person name="Getino M."/>
            <person name="Pursley I."/>
            <person name="Horton D.L."/>
            <person name="Alikhan N.F."/>
            <person name="Baker D."/>
            <person name="Gharbi K."/>
            <person name="Hall N."/>
            <person name="Watson M."/>
            <person name="Adriaenssens E.M."/>
            <person name="Foster-Nyarko E."/>
            <person name="Jarju S."/>
            <person name="Secka A."/>
            <person name="Antonio M."/>
            <person name="Oren A."/>
            <person name="Chaudhuri R.R."/>
            <person name="La Ragione R."/>
            <person name="Hildebrand F."/>
            <person name="Pallen M.J."/>
        </authorList>
    </citation>
    <scope>NUCLEOTIDE SEQUENCE</scope>
    <source>
        <strain evidence="2">ChiSjej1B19-3389</strain>
    </source>
</reference>
<reference evidence="2" key="1">
    <citation type="submission" date="2020-10" db="EMBL/GenBank/DDBJ databases">
        <authorList>
            <person name="Gilroy R."/>
        </authorList>
    </citation>
    <scope>NUCLEOTIDE SEQUENCE</scope>
    <source>
        <strain evidence="2">ChiSjej1B19-3389</strain>
    </source>
</reference>
<dbReference type="AlphaFoldDB" id="A0A9D0ZGS8"/>
<feature type="transmembrane region" description="Helical" evidence="1">
    <location>
        <begin position="6"/>
        <end position="26"/>
    </location>
</feature>
<name>A0A9D0ZGS8_9FIRM</name>
<keyword evidence="1" id="KW-0472">Membrane</keyword>
<evidence type="ECO:0000313" key="2">
    <source>
        <dbReference type="EMBL" id="HIQ80143.1"/>
    </source>
</evidence>
<accession>A0A9D0ZGS8</accession>
<protein>
    <submittedName>
        <fullName evidence="2">Uncharacterized protein</fullName>
    </submittedName>
</protein>
<evidence type="ECO:0000313" key="3">
    <source>
        <dbReference type="Proteomes" id="UP000886787"/>
    </source>
</evidence>
<keyword evidence="1" id="KW-0812">Transmembrane</keyword>
<keyword evidence="1" id="KW-1133">Transmembrane helix</keyword>